<organism evidence="2 3">
    <name type="scientific">Datura stramonium</name>
    <name type="common">Jimsonweed</name>
    <name type="synonym">Common thornapple</name>
    <dbReference type="NCBI Taxonomy" id="4076"/>
    <lineage>
        <taxon>Eukaryota</taxon>
        <taxon>Viridiplantae</taxon>
        <taxon>Streptophyta</taxon>
        <taxon>Embryophyta</taxon>
        <taxon>Tracheophyta</taxon>
        <taxon>Spermatophyta</taxon>
        <taxon>Magnoliopsida</taxon>
        <taxon>eudicotyledons</taxon>
        <taxon>Gunneridae</taxon>
        <taxon>Pentapetalae</taxon>
        <taxon>asterids</taxon>
        <taxon>lamiids</taxon>
        <taxon>Solanales</taxon>
        <taxon>Solanaceae</taxon>
        <taxon>Solanoideae</taxon>
        <taxon>Datureae</taxon>
        <taxon>Datura</taxon>
    </lineage>
</organism>
<feature type="region of interest" description="Disordered" evidence="1">
    <location>
        <begin position="1"/>
        <end position="22"/>
    </location>
</feature>
<sequence>MRGRPPMHKIEKGPRSPDPAEKREQLQLEVPLEWNGCCMSRWCSSLSGFIIGAIESAVKGISPRISDESSIAASLLQIGSSLDKADGSSACQWAVNLGVT</sequence>
<keyword evidence="3" id="KW-1185">Reference proteome</keyword>
<name>A0ABS8WGL6_DATST</name>
<evidence type="ECO:0000313" key="2">
    <source>
        <dbReference type="EMBL" id="MCE3049958.1"/>
    </source>
</evidence>
<dbReference type="EMBL" id="JACEIK010007258">
    <property type="protein sequence ID" value="MCE3049958.1"/>
    <property type="molecule type" value="Genomic_DNA"/>
</dbReference>
<comment type="caution">
    <text evidence="2">The sequence shown here is derived from an EMBL/GenBank/DDBJ whole genome shotgun (WGS) entry which is preliminary data.</text>
</comment>
<evidence type="ECO:0000256" key="1">
    <source>
        <dbReference type="SAM" id="MobiDB-lite"/>
    </source>
</evidence>
<evidence type="ECO:0000313" key="3">
    <source>
        <dbReference type="Proteomes" id="UP000823775"/>
    </source>
</evidence>
<protein>
    <submittedName>
        <fullName evidence="2">Uncharacterized protein</fullName>
    </submittedName>
</protein>
<dbReference type="Proteomes" id="UP000823775">
    <property type="component" value="Unassembled WGS sequence"/>
</dbReference>
<feature type="compositionally biased region" description="Basic and acidic residues" evidence="1">
    <location>
        <begin position="8"/>
        <end position="22"/>
    </location>
</feature>
<gene>
    <name evidence="2" type="ORF">HAX54_046203</name>
</gene>
<proteinExistence type="predicted"/>
<reference evidence="2 3" key="1">
    <citation type="journal article" date="2021" name="BMC Genomics">
        <title>Datura genome reveals duplications of psychoactive alkaloid biosynthetic genes and high mutation rate following tissue culture.</title>
        <authorList>
            <person name="Rajewski A."/>
            <person name="Carter-House D."/>
            <person name="Stajich J."/>
            <person name="Litt A."/>
        </authorList>
    </citation>
    <scope>NUCLEOTIDE SEQUENCE [LARGE SCALE GENOMIC DNA]</scope>
    <source>
        <strain evidence="2">AR-01</strain>
    </source>
</reference>
<accession>A0ABS8WGL6</accession>